<dbReference type="EMBL" id="MDZB01000175">
    <property type="protein sequence ID" value="OGX80834.1"/>
    <property type="molecule type" value="Genomic_DNA"/>
</dbReference>
<gene>
    <name evidence="1" type="ORF">BEN47_06140</name>
</gene>
<dbReference type="STRING" id="1908237.BEN47_06140"/>
<reference evidence="1 2" key="1">
    <citation type="submission" date="2016-08" db="EMBL/GenBank/DDBJ databases">
        <title>Hymenobacter coccineus sp. nov., Hymenobacter lapidarius sp. nov. and Hymenobacter glacialis sp. nov., isolated from Antarctic soil.</title>
        <authorList>
            <person name="Sedlacek I."/>
            <person name="Kralova S."/>
            <person name="Kyrova K."/>
            <person name="Maslanova I."/>
            <person name="Stankova E."/>
            <person name="Vrbovska V."/>
            <person name="Nemec M."/>
            <person name="Bartak M."/>
            <person name="Svec P."/>
            <person name="Busse H.-J."/>
            <person name="Pantucek R."/>
        </authorList>
    </citation>
    <scope>NUCLEOTIDE SEQUENCE [LARGE SCALE GENOMIC DNA]</scope>
    <source>
        <strain evidence="1 2">CCM 8643</strain>
    </source>
</reference>
<comment type="caution">
    <text evidence="1">The sequence shown here is derived from an EMBL/GenBank/DDBJ whole genome shotgun (WGS) entry which is preliminary data.</text>
</comment>
<evidence type="ECO:0000313" key="1">
    <source>
        <dbReference type="EMBL" id="OGX80834.1"/>
    </source>
</evidence>
<keyword evidence="2" id="KW-1185">Reference proteome</keyword>
<proteinExistence type="predicted"/>
<name>A0A1G1SQE5_9BACT</name>
<evidence type="ECO:0008006" key="3">
    <source>
        <dbReference type="Google" id="ProtNLM"/>
    </source>
</evidence>
<dbReference type="Proteomes" id="UP000176294">
    <property type="component" value="Unassembled WGS sequence"/>
</dbReference>
<accession>A0A1G1SQE5</accession>
<organism evidence="1 2">
    <name type="scientific">Hymenobacter lapidarius</name>
    <dbReference type="NCBI Taxonomy" id="1908237"/>
    <lineage>
        <taxon>Bacteria</taxon>
        <taxon>Pseudomonadati</taxon>
        <taxon>Bacteroidota</taxon>
        <taxon>Cytophagia</taxon>
        <taxon>Cytophagales</taxon>
        <taxon>Hymenobacteraceae</taxon>
        <taxon>Hymenobacter</taxon>
    </lineage>
</organism>
<evidence type="ECO:0000313" key="2">
    <source>
        <dbReference type="Proteomes" id="UP000176294"/>
    </source>
</evidence>
<sequence length="93" mass="10331">MGRALKAAISASETRALLGCDAKQLEQYIKSLLGPGMTVENYGRRTGKPGWELDHIAPCRAFDFSIEADRMACFHYTNVQPLWGSQNSRKNAI</sequence>
<protein>
    <recommendedName>
        <fullName evidence="3">HNH nuclease domain-containing protein</fullName>
    </recommendedName>
</protein>
<dbReference type="AlphaFoldDB" id="A0A1G1SQE5"/>